<gene>
    <name evidence="2" type="ORF">TNCT_60411</name>
</gene>
<feature type="region of interest" description="Disordered" evidence="1">
    <location>
        <begin position="39"/>
        <end position="79"/>
    </location>
</feature>
<keyword evidence="3" id="KW-1185">Reference proteome</keyword>
<feature type="compositionally biased region" description="Pro residues" evidence="1">
    <location>
        <begin position="70"/>
        <end position="79"/>
    </location>
</feature>
<sequence>MNFNFPGRPPKDPFLINHQLVVCKSLRINIRRSLTACKINPDSGAPKLNAPRFPTPPLATGPAATSPNATQPPNPLPPPVMLKITDTYRSHIKTLTAHYPKLRMRLTGDLLKLYPDDLISTII</sequence>
<name>A0A8X6G967_TRICU</name>
<organism evidence="2 3">
    <name type="scientific">Trichonephila clavata</name>
    <name type="common">Joro spider</name>
    <name type="synonym">Nephila clavata</name>
    <dbReference type="NCBI Taxonomy" id="2740835"/>
    <lineage>
        <taxon>Eukaryota</taxon>
        <taxon>Metazoa</taxon>
        <taxon>Ecdysozoa</taxon>
        <taxon>Arthropoda</taxon>
        <taxon>Chelicerata</taxon>
        <taxon>Arachnida</taxon>
        <taxon>Araneae</taxon>
        <taxon>Araneomorphae</taxon>
        <taxon>Entelegynae</taxon>
        <taxon>Araneoidea</taxon>
        <taxon>Nephilidae</taxon>
        <taxon>Trichonephila</taxon>
    </lineage>
</organism>
<accession>A0A8X6G967</accession>
<dbReference type="EMBL" id="BMAO01014965">
    <property type="protein sequence ID" value="GFQ98363.1"/>
    <property type="molecule type" value="Genomic_DNA"/>
</dbReference>
<evidence type="ECO:0000313" key="2">
    <source>
        <dbReference type="EMBL" id="GFQ98363.1"/>
    </source>
</evidence>
<evidence type="ECO:0000313" key="3">
    <source>
        <dbReference type="Proteomes" id="UP000887116"/>
    </source>
</evidence>
<proteinExistence type="predicted"/>
<reference evidence="2" key="1">
    <citation type="submission" date="2020-07" db="EMBL/GenBank/DDBJ databases">
        <title>Multicomponent nature underlies the extraordinary mechanical properties of spider dragline silk.</title>
        <authorList>
            <person name="Kono N."/>
            <person name="Nakamura H."/>
            <person name="Mori M."/>
            <person name="Yoshida Y."/>
            <person name="Ohtoshi R."/>
            <person name="Malay A.D."/>
            <person name="Moran D.A.P."/>
            <person name="Tomita M."/>
            <person name="Numata K."/>
            <person name="Arakawa K."/>
        </authorList>
    </citation>
    <scope>NUCLEOTIDE SEQUENCE</scope>
</reference>
<dbReference type="Proteomes" id="UP000887116">
    <property type="component" value="Unassembled WGS sequence"/>
</dbReference>
<evidence type="ECO:0000256" key="1">
    <source>
        <dbReference type="SAM" id="MobiDB-lite"/>
    </source>
</evidence>
<protein>
    <submittedName>
        <fullName evidence="2">Uncharacterized protein</fullName>
    </submittedName>
</protein>
<comment type="caution">
    <text evidence="2">The sequence shown here is derived from an EMBL/GenBank/DDBJ whole genome shotgun (WGS) entry which is preliminary data.</text>
</comment>
<dbReference type="AlphaFoldDB" id="A0A8X6G967"/>